<dbReference type="AlphaFoldDB" id="A0AB72ZFG0"/>
<evidence type="ECO:0000313" key="1">
    <source>
        <dbReference type="EMBL" id="EIR13515.1"/>
    </source>
</evidence>
<comment type="caution">
    <text evidence="1">The sequence shown here is derived from an EMBL/GenBank/DDBJ whole genome shotgun (WGS) entry which is preliminary data.</text>
</comment>
<dbReference type="Proteomes" id="UP000003231">
    <property type="component" value="Unassembled WGS sequence"/>
</dbReference>
<accession>A0AB72ZFG0</accession>
<protein>
    <submittedName>
        <fullName evidence="1">RHS Repeat family protein</fullName>
    </submittedName>
</protein>
<gene>
    <name evidence="1" type="ORF">YPPY08_4152</name>
</gene>
<sequence>MKRGDSQYRYDAAGRLVEKRSQKDGYRPQLWRYRWNEQDQLSELITPTGARWR</sequence>
<name>A0AB72ZFG0_YERPE</name>
<dbReference type="InterPro" id="IPR031325">
    <property type="entry name" value="RHS_repeat"/>
</dbReference>
<dbReference type="InterPro" id="IPR006530">
    <property type="entry name" value="YD"/>
</dbReference>
<reference evidence="1 2" key="1">
    <citation type="submission" date="2012-05" db="EMBL/GenBank/DDBJ databases">
        <title>Genome sequence of Yersinia Pestis PY-08.</title>
        <authorList>
            <person name="Santana-Cruz I."/>
            <person name="Sengamalay N."/>
            <person name="McCracken C."/>
            <person name="Daugherty S.C."/>
            <person name="Maroo A."/>
            <person name="Vara P.G."/>
            <person name="Tallon L.J."/>
            <person name="Sadzewicz L."/>
            <person name="Vinetz J.M."/>
            <person name="Cespedes Zambrano M.J."/>
            <person name="Fraser-Liggett C.M."/>
            <person name="Tettelin H."/>
        </authorList>
    </citation>
    <scope>NUCLEOTIDE SEQUENCE [LARGE SCALE GENOMIC DNA]</scope>
    <source>
        <strain evidence="1 2">PY-08</strain>
    </source>
</reference>
<organism evidence="1 2">
    <name type="scientific">Yersinia pestis PY-08</name>
    <dbReference type="NCBI Taxonomy" id="992134"/>
    <lineage>
        <taxon>Bacteria</taxon>
        <taxon>Pseudomonadati</taxon>
        <taxon>Pseudomonadota</taxon>
        <taxon>Gammaproteobacteria</taxon>
        <taxon>Enterobacterales</taxon>
        <taxon>Yersiniaceae</taxon>
        <taxon>Yersinia</taxon>
    </lineage>
</organism>
<evidence type="ECO:0000313" key="2">
    <source>
        <dbReference type="Proteomes" id="UP000003231"/>
    </source>
</evidence>
<dbReference type="Pfam" id="PF05593">
    <property type="entry name" value="RHS_repeat"/>
    <property type="match status" value="1"/>
</dbReference>
<dbReference type="EMBL" id="AKRT01000462">
    <property type="protein sequence ID" value="EIR13515.1"/>
    <property type="molecule type" value="Genomic_DNA"/>
</dbReference>
<feature type="non-terminal residue" evidence="1">
    <location>
        <position position="53"/>
    </location>
</feature>
<dbReference type="Gene3D" id="2.180.10.10">
    <property type="entry name" value="RHS repeat-associated core"/>
    <property type="match status" value="1"/>
</dbReference>
<dbReference type="NCBIfam" id="TIGR01643">
    <property type="entry name" value="YD_repeat_2x"/>
    <property type="match status" value="1"/>
</dbReference>
<proteinExistence type="predicted"/>